<evidence type="ECO:0000313" key="2">
    <source>
        <dbReference type="EMBL" id="KMU80416.1"/>
    </source>
</evidence>
<gene>
    <name evidence="2" type="ORF">CISG_02267</name>
</gene>
<dbReference type="STRING" id="454286.A0A0J8R6F2"/>
<dbReference type="AlphaFoldDB" id="A0A0J8R6F2"/>
<protein>
    <submittedName>
        <fullName evidence="2">Uncharacterized protein</fullName>
    </submittedName>
</protein>
<proteinExistence type="predicted"/>
<dbReference type="GO" id="GO:0005739">
    <property type="term" value="C:mitochondrion"/>
    <property type="evidence" value="ECO:0007669"/>
    <property type="project" value="TreeGrafter"/>
</dbReference>
<reference evidence="3" key="1">
    <citation type="journal article" date="2010" name="Genome Res.">
        <title>Population genomic sequencing of Coccidioides fungi reveals recent hybridization and transposon control.</title>
        <authorList>
            <person name="Neafsey D.E."/>
            <person name="Barker B.M."/>
            <person name="Sharpton T.J."/>
            <person name="Stajich J.E."/>
            <person name="Park D.J."/>
            <person name="Whiston E."/>
            <person name="Hung C.-Y."/>
            <person name="McMahan C."/>
            <person name="White J."/>
            <person name="Sykes S."/>
            <person name="Heiman D."/>
            <person name="Young S."/>
            <person name="Zeng Q."/>
            <person name="Abouelleil A."/>
            <person name="Aftuck L."/>
            <person name="Bessette D."/>
            <person name="Brown A."/>
            <person name="FitzGerald M."/>
            <person name="Lui A."/>
            <person name="Macdonald J.P."/>
            <person name="Priest M."/>
            <person name="Orbach M.J."/>
            <person name="Galgiani J.N."/>
            <person name="Kirkland T.N."/>
            <person name="Cole G.T."/>
            <person name="Birren B.W."/>
            <person name="Henn M.R."/>
            <person name="Taylor J.W."/>
            <person name="Rounsley S.D."/>
        </authorList>
    </citation>
    <scope>NUCLEOTIDE SEQUENCE [LARGE SCALE GENOMIC DNA]</scope>
    <source>
        <strain evidence="3">RMSCC 3703</strain>
    </source>
</reference>
<dbReference type="PANTHER" id="PTHR28152:SF2">
    <property type="entry name" value="N-TERMINAL OF MAOC-LIKE DEHYDRATASE DOMAIN-CONTAINING PROTEIN"/>
    <property type="match status" value="1"/>
</dbReference>
<name>A0A0J8R6F2_COCIT</name>
<dbReference type="Proteomes" id="UP000054559">
    <property type="component" value="Unassembled WGS sequence"/>
</dbReference>
<dbReference type="GO" id="GO:0019171">
    <property type="term" value="F:(3R)-hydroxyacyl-[acyl-carrier-protein] dehydratase activity"/>
    <property type="evidence" value="ECO:0007669"/>
    <property type="project" value="TreeGrafter"/>
</dbReference>
<organism evidence="2 3">
    <name type="scientific">Coccidioides immitis RMSCC 3703</name>
    <dbReference type="NCBI Taxonomy" id="454286"/>
    <lineage>
        <taxon>Eukaryota</taxon>
        <taxon>Fungi</taxon>
        <taxon>Dikarya</taxon>
        <taxon>Ascomycota</taxon>
        <taxon>Pezizomycotina</taxon>
        <taxon>Eurotiomycetes</taxon>
        <taxon>Eurotiomycetidae</taxon>
        <taxon>Onygenales</taxon>
        <taxon>Onygenaceae</taxon>
        <taxon>Coccidioides</taxon>
    </lineage>
</organism>
<dbReference type="PANTHER" id="PTHR28152">
    <property type="entry name" value="HYDROXYACYL-THIOESTER DEHYDRATASE TYPE 2, MITOCHONDRIAL"/>
    <property type="match status" value="1"/>
</dbReference>
<feature type="compositionally biased region" description="Pro residues" evidence="1">
    <location>
        <begin position="139"/>
        <end position="154"/>
    </location>
</feature>
<sequence length="171" mass="18613">MSPIRCASFPFPRSYNSILRFTAPSPARLSSSTATSAASASTVASRFLAKCQSIGPQTRTQLLDANQLQLFSLTLNRNNLYSNTPALSNAAPPPVGTPVPPGYHLIYFTPTFLESELGVDGTDVSYNPDAPFTRRIRQKPPPPPKTVFPNPPEYTPQNLRSTPEAYSECLP</sequence>
<evidence type="ECO:0000313" key="3">
    <source>
        <dbReference type="Proteomes" id="UP000054559"/>
    </source>
</evidence>
<accession>A0A0J8R6F2</accession>
<evidence type="ECO:0000256" key="1">
    <source>
        <dbReference type="SAM" id="MobiDB-lite"/>
    </source>
</evidence>
<dbReference type="OrthoDB" id="3257538at2759"/>
<dbReference type="InterPro" id="IPR052741">
    <property type="entry name" value="Mitochondrial_HTD2"/>
</dbReference>
<dbReference type="EMBL" id="DS268124">
    <property type="protein sequence ID" value="KMU80416.1"/>
    <property type="molecule type" value="Genomic_DNA"/>
</dbReference>
<feature type="region of interest" description="Disordered" evidence="1">
    <location>
        <begin position="124"/>
        <end position="171"/>
    </location>
</feature>